<dbReference type="Pfam" id="PF02214">
    <property type="entry name" value="BTB_2"/>
    <property type="match status" value="1"/>
</dbReference>
<dbReference type="GO" id="GO:0051260">
    <property type="term" value="P:protein homooligomerization"/>
    <property type="evidence" value="ECO:0007669"/>
    <property type="project" value="InterPro"/>
</dbReference>
<evidence type="ECO:0000259" key="1">
    <source>
        <dbReference type="SMART" id="SM00225"/>
    </source>
</evidence>
<dbReference type="InterPro" id="IPR011333">
    <property type="entry name" value="SKP1/BTB/POZ_sf"/>
</dbReference>
<dbReference type="PANTHER" id="PTHR14499:SF136">
    <property type="entry name" value="GH08630P"/>
    <property type="match status" value="1"/>
</dbReference>
<proteinExistence type="predicted"/>
<comment type="caution">
    <text evidence="2">The sequence shown here is derived from an EMBL/GenBank/DDBJ whole genome shotgun (WGS) entry which is preliminary data.</text>
</comment>
<evidence type="ECO:0000313" key="2">
    <source>
        <dbReference type="EMBL" id="CAG8547081.1"/>
    </source>
</evidence>
<dbReference type="AlphaFoldDB" id="A0A9N9B183"/>
<evidence type="ECO:0000313" key="3">
    <source>
        <dbReference type="Proteomes" id="UP000789570"/>
    </source>
</evidence>
<dbReference type="Proteomes" id="UP000789570">
    <property type="component" value="Unassembled WGS sequence"/>
</dbReference>
<feature type="domain" description="BTB" evidence="1">
    <location>
        <begin position="20"/>
        <end position="126"/>
    </location>
</feature>
<dbReference type="InterPro" id="IPR000210">
    <property type="entry name" value="BTB/POZ_dom"/>
</dbReference>
<dbReference type="SUPFAM" id="SSF54695">
    <property type="entry name" value="POZ domain"/>
    <property type="match status" value="1"/>
</dbReference>
<dbReference type="EMBL" id="CAJVPQ010001346">
    <property type="protein sequence ID" value="CAG8547081.1"/>
    <property type="molecule type" value="Genomic_DNA"/>
</dbReference>
<keyword evidence="3" id="KW-1185">Reference proteome</keyword>
<organism evidence="2 3">
    <name type="scientific">Funneliformis caledonium</name>
    <dbReference type="NCBI Taxonomy" id="1117310"/>
    <lineage>
        <taxon>Eukaryota</taxon>
        <taxon>Fungi</taxon>
        <taxon>Fungi incertae sedis</taxon>
        <taxon>Mucoromycota</taxon>
        <taxon>Glomeromycotina</taxon>
        <taxon>Glomeromycetes</taxon>
        <taxon>Glomerales</taxon>
        <taxon>Glomeraceae</taxon>
        <taxon>Funneliformis</taxon>
    </lineage>
</organism>
<dbReference type="SMART" id="SM00225">
    <property type="entry name" value="BTB"/>
    <property type="match status" value="1"/>
</dbReference>
<dbReference type="PANTHER" id="PTHR14499">
    <property type="entry name" value="POTASSIUM CHANNEL TETRAMERIZATION DOMAIN-CONTAINING"/>
    <property type="match status" value="1"/>
</dbReference>
<accession>A0A9N9B183</accession>
<dbReference type="OrthoDB" id="2414723at2759"/>
<reference evidence="2" key="1">
    <citation type="submission" date="2021-06" db="EMBL/GenBank/DDBJ databases">
        <authorList>
            <person name="Kallberg Y."/>
            <person name="Tangrot J."/>
            <person name="Rosling A."/>
        </authorList>
    </citation>
    <scope>NUCLEOTIDE SEQUENCE</scope>
    <source>
        <strain evidence="2">UK204</strain>
    </source>
</reference>
<dbReference type="InterPro" id="IPR003131">
    <property type="entry name" value="T1-type_BTB"/>
</dbReference>
<dbReference type="Gene3D" id="3.30.710.10">
    <property type="entry name" value="Potassium Channel Kv1.1, Chain A"/>
    <property type="match status" value="1"/>
</dbReference>
<name>A0A9N9B183_9GLOM</name>
<dbReference type="CDD" id="cd18316">
    <property type="entry name" value="BTB_POZ_KCTD-like"/>
    <property type="match status" value="1"/>
</dbReference>
<sequence>MSSKENNVILNSKYDASAEKTIILNVGGVKYETQRSTLLSYPDTFLGTMFAKRNLSLLHPKNENEYFIDRDGSLFRYVIQYYRTGKVYLPKDNVTSLVSLKEIEAELDYFQIPFKKHEKQKIIQKLSFTNNPTVEKLDQFIYVLRNVIKEVMGTFETEVMITFSKNGYPPFMNFGRYYVKSSVIMENIDSLIKPFGSVAYTFLDKYGSDIGQHLKGEIPELSWQYGYSQNREQLKLHMSISNIMSDEEIFKHSRLNLSNMKIKEK</sequence>
<protein>
    <submittedName>
        <fullName evidence="2">11938_t:CDS:1</fullName>
    </submittedName>
</protein>
<gene>
    <name evidence="2" type="ORF">FCALED_LOCUS5928</name>
</gene>